<evidence type="ECO:0000256" key="5">
    <source>
        <dbReference type="ARBA" id="ARBA00023125"/>
    </source>
</evidence>
<dbReference type="NCBIfam" id="NF004418">
    <property type="entry name" value="PRK05761.1-4"/>
    <property type="match status" value="1"/>
</dbReference>
<keyword evidence="5" id="KW-0238">DNA-binding</keyword>
<dbReference type="GO" id="GO:0000166">
    <property type="term" value="F:nucleotide binding"/>
    <property type="evidence" value="ECO:0007669"/>
    <property type="project" value="InterPro"/>
</dbReference>
<dbReference type="InterPro" id="IPR042087">
    <property type="entry name" value="DNA_pol_B_thumb"/>
</dbReference>
<dbReference type="Gene3D" id="1.10.132.60">
    <property type="entry name" value="DNA polymerase family B, C-terminal domain"/>
    <property type="match status" value="1"/>
</dbReference>
<dbReference type="Gene3D" id="3.90.1600.10">
    <property type="entry name" value="Palm domain of DNA polymerase"/>
    <property type="match status" value="1"/>
</dbReference>
<dbReference type="Gene3D" id="1.10.287.690">
    <property type="entry name" value="Helix hairpin bin"/>
    <property type="match status" value="1"/>
</dbReference>
<evidence type="ECO:0000259" key="8">
    <source>
        <dbReference type="Pfam" id="PF00136"/>
    </source>
</evidence>
<feature type="compositionally biased region" description="Gly residues" evidence="7">
    <location>
        <begin position="328"/>
        <end position="339"/>
    </location>
</feature>
<evidence type="ECO:0000256" key="2">
    <source>
        <dbReference type="ARBA" id="ARBA00022679"/>
    </source>
</evidence>
<feature type="domain" description="DNA-directed DNA polymerase family B multifunctional" evidence="8">
    <location>
        <begin position="344"/>
        <end position="694"/>
    </location>
</feature>
<dbReference type="EMBL" id="JAHQXE010000002">
    <property type="protein sequence ID" value="MBV0901428.1"/>
    <property type="molecule type" value="Genomic_DNA"/>
</dbReference>
<proteinExistence type="predicted"/>
<name>A0AA41G121_9EURY</name>
<keyword evidence="10" id="KW-1185">Reference proteome</keyword>
<protein>
    <recommendedName>
        <fullName evidence="1">DNA-directed DNA polymerase</fullName>
        <ecNumber evidence="1">2.7.7.7</ecNumber>
    </recommendedName>
</protein>
<organism evidence="9 10">
    <name type="scientific">Haloarcula salina</name>
    <dbReference type="NCBI Taxonomy" id="1429914"/>
    <lineage>
        <taxon>Archaea</taxon>
        <taxon>Methanobacteriati</taxon>
        <taxon>Methanobacteriota</taxon>
        <taxon>Stenosarchaea group</taxon>
        <taxon>Halobacteria</taxon>
        <taxon>Halobacteriales</taxon>
        <taxon>Haloarculaceae</taxon>
        <taxon>Haloarcula</taxon>
    </lineage>
</organism>
<dbReference type="GO" id="GO:0003677">
    <property type="term" value="F:DNA binding"/>
    <property type="evidence" value="ECO:0007669"/>
    <property type="project" value="UniProtKB-KW"/>
</dbReference>
<dbReference type="GO" id="GO:0003887">
    <property type="term" value="F:DNA-directed DNA polymerase activity"/>
    <property type="evidence" value="ECO:0007669"/>
    <property type="project" value="UniProtKB-KW"/>
</dbReference>
<feature type="region of interest" description="Disordered" evidence="7">
    <location>
        <begin position="320"/>
        <end position="339"/>
    </location>
</feature>
<comment type="catalytic activity">
    <reaction evidence="6">
        <text>DNA(n) + a 2'-deoxyribonucleoside 5'-triphosphate = DNA(n+1) + diphosphate</text>
        <dbReference type="Rhea" id="RHEA:22508"/>
        <dbReference type="Rhea" id="RHEA-COMP:17339"/>
        <dbReference type="Rhea" id="RHEA-COMP:17340"/>
        <dbReference type="ChEBI" id="CHEBI:33019"/>
        <dbReference type="ChEBI" id="CHEBI:61560"/>
        <dbReference type="ChEBI" id="CHEBI:173112"/>
        <dbReference type="EC" id="2.7.7.7"/>
    </reaction>
</comment>
<dbReference type="PANTHER" id="PTHR10322">
    <property type="entry name" value="DNA POLYMERASE CATALYTIC SUBUNIT"/>
    <property type="match status" value="1"/>
</dbReference>
<dbReference type="InterPro" id="IPR023211">
    <property type="entry name" value="DNA_pol_palm_dom_sf"/>
</dbReference>
<evidence type="ECO:0000256" key="6">
    <source>
        <dbReference type="ARBA" id="ARBA00049244"/>
    </source>
</evidence>
<dbReference type="AlphaFoldDB" id="A0AA41G121"/>
<keyword evidence="2 9" id="KW-0808">Transferase</keyword>
<evidence type="ECO:0000256" key="3">
    <source>
        <dbReference type="ARBA" id="ARBA00022695"/>
    </source>
</evidence>
<evidence type="ECO:0000313" key="10">
    <source>
        <dbReference type="Proteomes" id="UP001166304"/>
    </source>
</evidence>
<accession>A0AA41G121</accession>
<dbReference type="EC" id="2.7.7.7" evidence="1"/>
<evidence type="ECO:0000313" key="9">
    <source>
        <dbReference type="EMBL" id="MBV0901428.1"/>
    </source>
</evidence>
<keyword evidence="4 9" id="KW-0239">DNA-directed DNA polymerase</keyword>
<keyword evidence="3 9" id="KW-0548">Nucleotidyltransferase</keyword>
<dbReference type="Proteomes" id="UP001166304">
    <property type="component" value="Unassembled WGS sequence"/>
</dbReference>
<dbReference type="SUPFAM" id="SSF56672">
    <property type="entry name" value="DNA/RNA polymerases"/>
    <property type="match status" value="1"/>
</dbReference>
<comment type="caution">
    <text evidence="9">The sequence shown here is derived from an EMBL/GenBank/DDBJ whole genome shotgun (WGS) entry which is preliminary data.</text>
</comment>
<gene>
    <name evidence="9" type="ORF">KTS37_06450</name>
</gene>
<dbReference type="InterPro" id="IPR006134">
    <property type="entry name" value="DNA-dir_DNA_pol_B_multi_dom"/>
</dbReference>
<sequence length="723" mass="79202">MAFKIDVREDGVPVRWATDGEGVAATADPEYEPALYAAARNDRTRYLDWLADAVAPDPKVTAVERERRFTALGATERSPVLRLSIDRLGEVRQVGREIRQREHEAHAPGVLSLYDVDLDPQFRYCLDTGRDPTPGRDLRTLSLSLPPAALAADDLTALTVDGDSAGDDAAAVRRGVERALESCDPDVLVLSSGDIVALLADAGVDLGRRPGHRKLAGESTYASYGRVGHSPARYDVPGRVVVDRSNSFLLGHSSMAGLRYFVERAGKPLQEVARDSIGGVLTALEVRHARERDVLAPWQKRQTERWKSLDTLHAADRGGFTFQPDTGGSAGGANGDAGGSGVHEAVHELDFASLYPNIIREYNVSPETICCDCHDGAAVPELGYSVCERDGFLGDVLGPLLDDRAGWKARIAAADERASTDDLEAKADAVKWVLVSCFGYQGYRHAKFGRIETHEAINAFAREIMLTAKERLEAAGWHVVHGIVDSLWVTAAPDREQTPVREVAAAVTDEVGIELEYEGRFDWIAFCPRKRASGAALMRYFGRWADGTAASASERYKLRGIEARQRSTSPFVAAAQRDLLDAFDRGRAPEPVCDRLARHLATLRRGDVPRDDLVVTQRVSKRAGEYRRASRAKAALERAAERGFERNPGQSIEYVVVDDDRSGAERVRLAFEDGTAYDADCYADRLVRACASVLGPLGWDERRIRQYLDGTRDASLSSFGDGR</sequence>
<dbReference type="PANTHER" id="PTHR10322:SF23">
    <property type="entry name" value="DNA POLYMERASE DELTA CATALYTIC SUBUNIT"/>
    <property type="match status" value="1"/>
</dbReference>
<dbReference type="RefSeq" id="WP_162412640.1">
    <property type="nucleotide sequence ID" value="NZ_JAHQXE010000002.1"/>
</dbReference>
<dbReference type="GO" id="GO:0006261">
    <property type="term" value="P:DNA-templated DNA replication"/>
    <property type="evidence" value="ECO:0007669"/>
    <property type="project" value="TreeGrafter"/>
</dbReference>
<dbReference type="InterPro" id="IPR050240">
    <property type="entry name" value="DNA_pol_type-B"/>
</dbReference>
<evidence type="ECO:0000256" key="7">
    <source>
        <dbReference type="SAM" id="MobiDB-lite"/>
    </source>
</evidence>
<evidence type="ECO:0000256" key="4">
    <source>
        <dbReference type="ARBA" id="ARBA00022932"/>
    </source>
</evidence>
<evidence type="ECO:0000256" key="1">
    <source>
        <dbReference type="ARBA" id="ARBA00012417"/>
    </source>
</evidence>
<dbReference type="InterPro" id="IPR043502">
    <property type="entry name" value="DNA/RNA_pol_sf"/>
</dbReference>
<reference evidence="9" key="1">
    <citation type="submission" date="2021-06" db="EMBL/GenBank/DDBJ databases">
        <title>New haloarchaea isolates fom saline soil.</title>
        <authorList>
            <person name="Duran-Viseras A."/>
            <person name="Sanchez-Porro C.S."/>
            <person name="Ventosa A."/>
        </authorList>
    </citation>
    <scope>NUCLEOTIDE SEQUENCE</scope>
    <source>
        <strain evidence="9">JCM 18369</strain>
    </source>
</reference>
<dbReference type="Pfam" id="PF00136">
    <property type="entry name" value="DNA_pol_B"/>
    <property type="match status" value="1"/>
</dbReference>